<dbReference type="PANTHER" id="PTHR14239">
    <property type="entry name" value="DUDULIN-RELATED"/>
    <property type="match status" value="1"/>
</dbReference>
<evidence type="ECO:0000313" key="4">
    <source>
        <dbReference type="Proteomes" id="UP001596513"/>
    </source>
</evidence>
<comment type="caution">
    <text evidence="3">The sequence shown here is derived from an EMBL/GenBank/DDBJ whole genome shotgun (WGS) entry which is preliminary data.</text>
</comment>
<evidence type="ECO:0000313" key="3">
    <source>
        <dbReference type="EMBL" id="MFC7668211.1"/>
    </source>
</evidence>
<dbReference type="InterPro" id="IPR051267">
    <property type="entry name" value="STEAP_metalloreductase"/>
</dbReference>
<gene>
    <name evidence="3" type="ORF">ACFQT0_13115</name>
</gene>
<dbReference type="RefSeq" id="WP_380203343.1">
    <property type="nucleotide sequence ID" value="NZ_JBHTEK010000001.1"/>
</dbReference>
<dbReference type="Pfam" id="PF03807">
    <property type="entry name" value="F420_oxidored"/>
    <property type="match status" value="1"/>
</dbReference>
<dbReference type="Gene3D" id="3.40.50.720">
    <property type="entry name" value="NAD(P)-binding Rossmann-like Domain"/>
    <property type="match status" value="1"/>
</dbReference>
<feature type="domain" description="Pyrroline-5-carboxylate reductase catalytic N-terminal" evidence="2">
    <location>
        <begin position="4"/>
        <end position="95"/>
    </location>
</feature>
<dbReference type="InterPro" id="IPR028939">
    <property type="entry name" value="P5C_Rdtase_cat_N"/>
</dbReference>
<reference evidence="4" key="1">
    <citation type="journal article" date="2019" name="Int. J. Syst. Evol. Microbiol.">
        <title>The Global Catalogue of Microorganisms (GCM) 10K type strain sequencing project: providing services to taxonomists for standard genome sequencing and annotation.</title>
        <authorList>
            <consortium name="The Broad Institute Genomics Platform"/>
            <consortium name="The Broad Institute Genome Sequencing Center for Infectious Disease"/>
            <person name="Wu L."/>
            <person name="Ma J."/>
        </authorList>
    </citation>
    <scope>NUCLEOTIDE SEQUENCE [LARGE SCALE GENOMIC DNA]</scope>
    <source>
        <strain evidence="4">JCM 19635</strain>
    </source>
</reference>
<proteinExistence type="predicted"/>
<evidence type="ECO:0000256" key="1">
    <source>
        <dbReference type="ARBA" id="ARBA00023002"/>
    </source>
</evidence>
<dbReference type="PANTHER" id="PTHR14239:SF10">
    <property type="entry name" value="REDUCTASE"/>
    <property type="match status" value="1"/>
</dbReference>
<dbReference type="SUPFAM" id="SSF51735">
    <property type="entry name" value="NAD(P)-binding Rossmann-fold domains"/>
    <property type="match status" value="1"/>
</dbReference>
<dbReference type="InterPro" id="IPR036291">
    <property type="entry name" value="NAD(P)-bd_dom_sf"/>
</dbReference>
<sequence length="216" mass="22630">MKNIGILGSGVVATTLGDGFLKQGHAVMLGTGHPEKLAEWQANAGPGARVGSMAEAAAFGELLVLAVKGHVAAHLLRTLDANTLDGKTVIDATNPISETPPENGVLHFFTNFDESLMEACQTAVPGAHFVKAFSSVGAHLMVQPDFGGTQPSMFICGNDADAKAEVAGIVRAFGHEPEDMGGAEAARAIEPLCILWCIPGFRSNEWGHAFKLLKKN</sequence>
<accession>A0ABW2U704</accession>
<protein>
    <submittedName>
        <fullName evidence="3">NADPH-dependent F420 reductase</fullName>
    </submittedName>
</protein>
<name>A0ABW2U704_9BACT</name>
<dbReference type="Proteomes" id="UP001596513">
    <property type="component" value="Unassembled WGS sequence"/>
</dbReference>
<evidence type="ECO:0000259" key="2">
    <source>
        <dbReference type="Pfam" id="PF03807"/>
    </source>
</evidence>
<keyword evidence="4" id="KW-1185">Reference proteome</keyword>
<keyword evidence="1" id="KW-0560">Oxidoreductase</keyword>
<organism evidence="3 4">
    <name type="scientific">Hymenobacter humi</name>
    <dbReference type="NCBI Taxonomy" id="1411620"/>
    <lineage>
        <taxon>Bacteria</taxon>
        <taxon>Pseudomonadati</taxon>
        <taxon>Bacteroidota</taxon>
        <taxon>Cytophagia</taxon>
        <taxon>Cytophagales</taxon>
        <taxon>Hymenobacteraceae</taxon>
        <taxon>Hymenobacter</taxon>
    </lineage>
</organism>
<dbReference type="EMBL" id="JBHTEK010000001">
    <property type="protein sequence ID" value="MFC7668211.1"/>
    <property type="molecule type" value="Genomic_DNA"/>
</dbReference>